<dbReference type="RefSeq" id="WP_154382645.1">
    <property type="nucleotide sequence ID" value="NZ_WKJK01000020.1"/>
</dbReference>
<accession>A0A6I2L832</accession>
<feature type="transmembrane region" description="Helical" evidence="1">
    <location>
        <begin position="43"/>
        <end position="61"/>
    </location>
</feature>
<keyword evidence="1" id="KW-0472">Membrane</keyword>
<feature type="transmembrane region" description="Helical" evidence="1">
    <location>
        <begin position="68"/>
        <end position="89"/>
    </location>
</feature>
<evidence type="ECO:0000313" key="2">
    <source>
        <dbReference type="EMBL" id="MRW93832.1"/>
    </source>
</evidence>
<evidence type="ECO:0000313" key="3">
    <source>
        <dbReference type="Proteomes" id="UP000433309"/>
    </source>
</evidence>
<protein>
    <submittedName>
        <fullName evidence="2">Uncharacterized protein</fullName>
    </submittedName>
</protein>
<keyword evidence="1" id="KW-1133">Transmembrane helix</keyword>
<sequence>MNINAKKLVFAAFIFLLVIAVWQSVLGDTMHINIDGDEFDGPLGAVLSVLFGGAGMLLAGLIMTCVGIFLCVLFASLGVLAVAGVALAATIVLAVISPLLLPLLIPFALYWLLVSRPRKQRLQATLQQPV</sequence>
<keyword evidence="3" id="KW-1185">Reference proteome</keyword>
<feature type="transmembrane region" description="Helical" evidence="1">
    <location>
        <begin position="95"/>
        <end position="113"/>
    </location>
</feature>
<proteinExistence type="predicted"/>
<name>A0A6I2L832_9BURK</name>
<dbReference type="AlphaFoldDB" id="A0A6I2L832"/>
<reference evidence="2 3" key="1">
    <citation type="submission" date="2019-11" db="EMBL/GenBank/DDBJ databases">
        <title>Novel species isolated from a subtropical stream in China.</title>
        <authorList>
            <person name="Lu H."/>
        </authorList>
    </citation>
    <scope>NUCLEOTIDE SEQUENCE [LARGE SCALE GENOMIC DNA]</scope>
    <source>
        <strain evidence="2 3">FT80W</strain>
    </source>
</reference>
<evidence type="ECO:0000256" key="1">
    <source>
        <dbReference type="SAM" id="Phobius"/>
    </source>
</evidence>
<keyword evidence="1" id="KW-0812">Transmembrane</keyword>
<dbReference type="Proteomes" id="UP000433309">
    <property type="component" value="Unassembled WGS sequence"/>
</dbReference>
<organism evidence="2 3">
    <name type="scientific">Duganella guangzhouensis</name>
    <dbReference type="NCBI Taxonomy" id="2666084"/>
    <lineage>
        <taxon>Bacteria</taxon>
        <taxon>Pseudomonadati</taxon>
        <taxon>Pseudomonadota</taxon>
        <taxon>Betaproteobacteria</taxon>
        <taxon>Burkholderiales</taxon>
        <taxon>Oxalobacteraceae</taxon>
        <taxon>Telluria group</taxon>
        <taxon>Duganella</taxon>
    </lineage>
</organism>
<gene>
    <name evidence="2" type="ORF">GJ699_27950</name>
</gene>
<comment type="caution">
    <text evidence="2">The sequence shown here is derived from an EMBL/GenBank/DDBJ whole genome shotgun (WGS) entry which is preliminary data.</text>
</comment>
<dbReference type="EMBL" id="WKJK01000020">
    <property type="protein sequence ID" value="MRW93832.1"/>
    <property type="molecule type" value="Genomic_DNA"/>
</dbReference>